<dbReference type="Gene3D" id="3.40.850.10">
    <property type="entry name" value="Kinesin motor domain"/>
    <property type="match status" value="1"/>
</dbReference>
<dbReference type="GO" id="GO:0007018">
    <property type="term" value="P:microtubule-based movement"/>
    <property type="evidence" value="ECO:0007669"/>
    <property type="project" value="InterPro"/>
</dbReference>
<evidence type="ECO:0000256" key="7">
    <source>
        <dbReference type="RuleBase" id="RU000394"/>
    </source>
</evidence>
<feature type="coiled-coil region" evidence="8">
    <location>
        <begin position="549"/>
        <end position="590"/>
    </location>
</feature>
<dbReference type="InterPro" id="IPR036961">
    <property type="entry name" value="Kinesin_motor_dom_sf"/>
</dbReference>
<evidence type="ECO:0000313" key="11">
    <source>
        <dbReference type="EMBL" id="KAL1500167.1"/>
    </source>
</evidence>
<dbReference type="PANTHER" id="PTHR47968:SF36">
    <property type="entry name" value="KINESIN HEAVY CHAIN ISOFORM X1"/>
    <property type="match status" value="1"/>
</dbReference>
<dbReference type="InterPro" id="IPR027417">
    <property type="entry name" value="P-loop_NTPase"/>
</dbReference>
<feature type="region of interest" description="Disordered" evidence="9">
    <location>
        <begin position="498"/>
        <end position="522"/>
    </location>
</feature>
<dbReference type="InterPro" id="IPR019821">
    <property type="entry name" value="Kinesin_motor_CS"/>
</dbReference>
<proteinExistence type="inferred from homology"/>
<reference evidence="11 12" key="1">
    <citation type="journal article" date="2024" name="Science">
        <title>Giant polyketide synthase enzymes in the biosynthesis of giant marine polyether toxins.</title>
        <authorList>
            <person name="Fallon T.R."/>
            <person name="Shende V.V."/>
            <person name="Wierzbicki I.H."/>
            <person name="Pendleton A.L."/>
            <person name="Watervoot N.F."/>
            <person name="Auber R.P."/>
            <person name="Gonzalez D.J."/>
            <person name="Wisecaver J.H."/>
            <person name="Moore B.S."/>
        </authorList>
    </citation>
    <scope>NUCLEOTIDE SEQUENCE [LARGE SCALE GENOMIC DNA]</scope>
    <source>
        <strain evidence="11 12">12B1</strain>
    </source>
</reference>
<feature type="domain" description="Kinesin motor" evidence="10">
    <location>
        <begin position="2"/>
        <end position="333"/>
    </location>
</feature>
<comment type="similarity">
    <text evidence="6 7">Belongs to the TRAFAC class myosin-kinesin ATPase superfamily. Kinesin family.</text>
</comment>
<dbReference type="EMBL" id="JBGBPQ010000024">
    <property type="protein sequence ID" value="KAL1500167.1"/>
    <property type="molecule type" value="Genomic_DNA"/>
</dbReference>
<dbReference type="SMART" id="SM00129">
    <property type="entry name" value="KISc"/>
    <property type="match status" value="1"/>
</dbReference>
<dbReference type="GO" id="GO:0005874">
    <property type="term" value="C:microtubule"/>
    <property type="evidence" value="ECO:0007669"/>
    <property type="project" value="UniProtKB-KW"/>
</dbReference>
<keyword evidence="1 7" id="KW-0493">Microtubule</keyword>
<evidence type="ECO:0000313" key="12">
    <source>
        <dbReference type="Proteomes" id="UP001515480"/>
    </source>
</evidence>
<comment type="caution">
    <text evidence="11">The sequence shown here is derived from an EMBL/GenBank/DDBJ whole genome shotgun (WGS) entry which is preliminary data.</text>
</comment>
<dbReference type="AlphaFoldDB" id="A0AB34IKH0"/>
<sequence length="716" mass="78016">MPIQVCVRTRPTARFADHAIQVHDDRKTLTVRLPKADNPNAQDAWTWRFDGVLHNASQETLYHEQVAPLVADVLRGVNGTVLCYGQTGAGKTFTQLGSTDHYHNRGVIPRALAHLFSHLQEHPQLEASVRASYVEIHNDALVDLLAALPSEAPAAEALHLFEDKAGATHVKGLRCEEVRSEEEALHLLFEGQNHRAVAHHQLNRHSTRGHSVFTLHLRVRSRVESSGVVKVSKLHLVDLAGSERLKKTDTMGELRAESMYINRSLSYLEQVVVALSSKGRAHTPYRQSKLTFLLKDSLGGNCKTLLIANVYGEEQHLEETVSTLQFAARVRLVPNEATVNQQEDPELLLKKYAAQVADLKRELAMHDSLASRSGVSYEPYSEQQRFALMQQLQSFLEWQTDTIELESVRQMREMLSAARVLFDRQKAELEESKRLLASGATLPSGADAAAPAGVSSGAEEGVGRALPESGIPIGKAAAGARPAGGVVEAGGGGGGALLSASDAPSAGGGGGGGGGGGEPPMDKQAAFAQFKESEGFGFAQRLLQAKRDVKEHRARRAGLAAAVNEAKRQIDELKARLEAKKAERQAVAAASGEEVDIIDEEEYALLQQVKAARRAYKEAHEELLSCNAALEACSEEADTARQELLKSFDEWYDQSFTPGPPAEAEEEEEAAAGGGDAMDDDEQFEQLRMTRVMQEEPESLAFVRARHSVRKGAKKR</sequence>
<evidence type="ECO:0000256" key="2">
    <source>
        <dbReference type="ARBA" id="ARBA00022741"/>
    </source>
</evidence>
<organism evidence="11 12">
    <name type="scientific">Prymnesium parvum</name>
    <name type="common">Toxic golden alga</name>
    <dbReference type="NCBI Taxonomy" id="97485"/>
    <lineage>
        <taxon>Eukaryota</taxon>
        <taxon>Haptista</taxon>
        <taxon>Haptophyta</taxon>
        <taxon>Prymnesiophyceae</taxon>
        <taxon>Prymnesiales</taxon>
        <taxon>Prymnesiaceae</taxon>
        <taxon>Prymnesium</taxon>
    </lineage>
</organism>
<accession>A0AB34IKH0</accession>
<dbReference type="Pfam" id="PF00225">
    <property type="entry name" value="Kinesin"/>
    <property type="match status" value="1"/>
</dbReference>
<dbReference type="PANTHER" id="PTHR47968">
    <property type="entry name" value="CENTROMERE PROTEIN E"/>
    <property type="match status" value="1"/>
</dbReference>
<evidence type="ECO:0000256" key="1">
    <source>
        <dbReference type="ARBA" id="ARBA00022701"/>
    </source>
</evidence>
<keyword evidence="5 6" id="KW-0505">Motor protein</keyword>
<feature type="region of interest" description="Disordered" evidence="9">
    <location>
        <begin position="442"/>
        <end position="463"/>
    </location>
</feature>
<evidence type="ECO:0000259" key="10">
    <source>
        <dbReference type="PROSITE" id="PS50067"/>
    </source>
</evidence>
<protein>
    <recommendedName>
        <fullName evidence="7">Kinesin-like protein</fullName>
    </recommendedName>
</protein>
<evidence type="ECO:0000256" key="5">
    <source>
        <dbReference type="ARBA" id="ARBA00023175"/>
    </source>
</evidence>
<evidence type="ECO:0000256" key="6">
    <source>
        <dbReference type="PROSITE-ProRule" id="PRU00283"/>
    </source>
</evidence>
<dbReference type="PROSITE" id="PS50067">
    <property type="entry name" value="KINESIN_MOTOR_2"/>
    <property type="match status" value="1"/>
</dbReference>
<dbReference type="GO" id="GO:0003777">
    <property type="term" value="F:microtubule motor activity"/>
    <property type="evidence" value="ECO:0007669"/>
    <property type="project" value="InterPro"/>
</dbReference>
<feature type="binding site" evidence="6">
    <location>
        <begin position="85"/>
        <end position="92"/>
    </location>
    <ligand>
        <name>ATP</name>
        <dbReference type="ChEBI" id="CHEBI:30616"/>
    </ligand>
</feature>
<dbReference type="Pfam" id="PF23735">
    <property type="entry name" value="KIF9"/>
    <property type="match status" value="1"/>
</dbReference>
<dbReference type="GO" id="GO:0008017">
    <property type="term" value="F:microtubule binding"/>
    <property type="evidence" value="ECO:0007669"/>
    <property type="project" value="InterPro"/>
</dbReference>
<keyword evidence="3 6" id="KW-0067">ATP-binding</keyword>
<name>A0AB34IKH0_PRYPA</name>
<feature type="compositionally biased region" description="Basic residues" evidence="9">
    <location>
        <begin position="704"/>
        <end position="716"/>
    </location>
</feature>
<keyword evidence="4 8" id="KW-0175">Coiled coil</keyword>
<keyword evidence="12" id="KW-1185">Reference proteome</keyword>
<feature type="region of interest" description="Disordered" evidence="9">
    <location>
        <begin position="653"/>
        <end position="716"/>
    </location>
</feature>
<keyword evidence="2 6" id="KW-0547">Nucleotide-binding</keyword>
<dbReference type="InterPro" id="IPR001752">
    <property type="entry name" value="Kinesin_motor_dom"/>
</dbReference>
<dbReference type="SUPFAM" id="SSF52540">
    <property type="entry name" value="P-loop containing nucleoside triphosphate hydrolases"/>
    <property type="match status" value="1"/>
</dbReference>
<dbReference type="PROSITE" id="PS00411">
    <property type="entry name" value="KINESIN_MOTOR_1"/>
    <property type="match status" value="1"/>
</dbReference>
<gene>
    <name evidence="11" type="ORF">AB1Y20_012836</name>
</gene>
<evidence type="ECO:0000256" key="9">
    <source>
        <dbReference type="SAM" id="MobiDB-lite"/>
    </source>
</evidence>
<dbReference type="InterPro" id="IPR056524">
    <property type="entry name" value="KIF6/9_C"/>
</dbReference>
<dbReference type="Proteomes" id="UP001515480">
    <property type="component" value="Unassembled WGS sequence"/>
</dbReference>
<dbReference type="PRINTS" id="PR00380">
    <property type="entry name" value="KINESINHEAVY"/>
</dbReference>
<evidence type="ECO:0000256" key="8">
    <source>
        <dbReference type="SAM" id="Coils"/>
    </source>
</evidence>
<evidence type="ECO:0000256" key="3">
    <source>
        <dbReference type="ARBA" id="ARBA00022840"/>
    </source>
</evidence>
<dbReference type="InterPro" id="IPR027640">
    <property type="entry name" value="Kinesin-like_fam"/>
</dbReference>
<evidence type="ECO:0000256" key="4">
    <source>
        <dbReference type="ARBA" id="ARBA00023054"/>
    </source>
</evidence>
<feature type="compositionally biased region" description="Gly residues" evidence="9">
    <location>
        <begin position="506"/>
        <end position="518"/>
    </location>
</feature>
<dbReference type="GO" id="GO:0005524">
    <property type="term" value="F:ATP binding"/>
    <property type="evidence" value="ECO:0007669"/>
    <property type="project" value="UniProtKB-UniRule"/>
</dbReference>